<keyword evidence="3" id="KW-1185">Reference proteome</keyword>
<dbReference type="EMBL" id="CP043026">
    <property type="protein sequence ID" value="QEH62022.1"/>
    <property type="molecule type" value="Genomic_DNA"/>
</dbReference>
<feature type="transmembrane region" description="Helical" evidence="1">
    <location>
        <begin position="40"/>
        <end position="63"/>
    </location>
</feature>
<feature type="transmembrane region" description="Helical" evidence="1">
    <location>
        <begin position="69"/>
        <end position="91"/>
    </location>
</feature>
<evidence type="ECO:0000313" key="2">
    <source>
        <dbReference type="EMBL" id="QEH62022.1"/>
    </source>
</evidence>
<sequence length="104" mass="12396">MGFFDYNLFKGMGESMAYRRKYDYRIRRYRRGMKIPGKPGLWLIITMSILGAAFIFSSLLQFWNKTASNIGLMICVGFLVIWLIFYVFFYIRQMIINAKAKNEY</sequence>
<dbReference type="KEGG" id="schi:SCHIN_v1c08270"/>
<proteinExistence type="predicted"/>
<organism evidence="2 3">
    <name type="scientific">Spiroplasma chinense</name>
    <dbReference type="NCBI Taxonomy" id="216932"/>
    <lineage>
        <taxon>Bacteria</taxon>
        <taxon>Bacillati</taxon>
        <taxon>Mycoplasmatota</taxon>
        <taxon>Mollicutes</taxon>
        <taxon>Entomoplasmatales</taxon>
        <taxon>Spiroplasmataceae</taxon>
        <taxon>Spiroplasma</taxon>
    </lineage>
</organism>
<keyword evidence="1" id="KW-0472">Membrane</keyword>
<dbReference type="AlphaFoldDB" id="A0A5B9Y7E4"/>
<reference evidence="2 3" key="1">
    <citation type="submission" date="2019-08" db="EMBL/GenBank/DDBJ databases">
        <title>Complete genome sequence of Spiroplasma chinense CCH (DSM 19755).</title>
        <authorList>
            <person name="Shen H.-Y."/>
            <person name="Lin Y.-C."/>
            <person name="Chou L."/>
            <person name="Kuo C.-H."/>
        </authorList>
    </citation>
    <scope>NUCLEOTIDE SEQUENCE [LARGE SCALE GENOMIC DNA]</scope>
    <source>
        <strain evidence="2 3">CCH</strain>
    </source>
</reference>
<dbReference type="Proteomes" id="UP000323144">
    <property type="component" value="Chromosome"/>
</dbReference>
<evidence type="ECO:0000256" key="1">
    <source>
        <dbReference type="SAM" id="Phobius"/>
    </source>
</evidence>
<gene>
    <name evidence="2" type="ORF">SCHIN_v1c08270</name>
</gene>
<evidence type="ECO:0000313" key="3">
    <source>
        <dbReference type="Proteomes" id="UP000323144"/>
    </source>
</evidence>
<keyword evidence="1" id="KW-0812">Transmembrane</keyword>
<protein>
    <submittedName>
        <fullName evidence="2">Uncharacterized protein</fullName>
    </submittedName>
</protein>
<accession>A0A5B9Y7E4</accession>
<keyword evidence="1" id="KW-1133">Transmembrane helix</keyword>
<name>A0A5B9Y7E4_9MOLU</name>